<dbReference type="GO" id="GO:0003677">
    <property type="term" value="F:DNA binding"/>
    <property type="evidence" value="ECO:0007669"/>
    <property type="project" value="UniProtKB-UniRule"/>
</dbReference>
<proteinExistence type="predicted"/>
<protein>
    <submittedName>
        <fullName evidence="4">TetR/AcrR family transcriptional regulator C-terminal domain-containing protein</fullName>
    </submittedName>
</protein>
<organism evidence="4 5">
    <name type="scientific">Ruminococcus difficilis</name>
    <dbReference type="NCBI Taxonomy" id="2763069"/>
    <lineage>
        <taxon>Bacteria</taxon>
        <taxon>Bacillati</taxon>
        <taxon>Bacillota</taxon>
        <taxon>Clostridia</taxon>
        <taxon>Eubacteriales</taxon>
        <taxon>Oscillospiraceae</taxon>
        <taxon>Ruminococcus</taxon>
    </lineage>
</organism>
<dbReference type="InterPro" id="IPR001647">
    <property type="entry name" value="HTH_TetR"/>
</dbReference>
<dbReference type="EMBL" id="JAEQMG010000163">
    <property type="protein sequence ID" value="MBK6089947.1"/>
    <property type="molecule type" value="Genomic_DNA"/>
</dbReference>
<comment type="caution">
    <text evidence="4">The sequence shown here is derived from an EMBL/GenBank/DDBJ whole genome shotgun (WGS) entry which is preliminary data.</text>
</comment>
<dbReference type="Proteomes" id="UP000633365">
    <property type="component" value="Unassembled WGS sequence"/>
</dbReference>
<dbReference type="InterPro" id="IPR050624">
    <property type="entry name" value="HTH-type_Tx_Regulator"/>
</dbReference>
<gene>
    <name evidence="4" type="ORF">JKK62_15080</name>
</gene>
<keyword evidence="1 2" id="KW-0238">DNA-binding</keyword>
<dbReference type="SUPFAM" id="SSF46689">
    <property type="entry name" value="Homeodomain-like"/>
    <property type="match status" value="1"/>
</dbReference>
<accession>A0A934WU16</accession>
<dbReference type="InterPro" id="IPR039532">
    <property type="entry name" value="TetR_C_Firmicutes"/>
</dbReference>
<dbReference type="RefSeq" id="WP_201428638.1">
    <property type="nucleotide sequence ID" value="NZ_JAEQMG010000163.1"/>
</dbReference>
<name>A0A934WU16_9FIRM</name>
<dbReference type="Pfam" id="PF14278">
    <property type="entry name" value="TetR_C_8"/>
    <property type="match status" value="1"/>
</dbReference>
<dbReference type="InterPro" id="IPR009057">
    <property type="entry name" value="Homeodomain-like_sf"/>
</dbReference>
<feature type="DNA-binding region" description="H-T-H motif" evidence="2">
    <location>
        <begin position="26"/>
        <end position="45"/>
    </location>
</feature>
<feature type="domain" description="HTH tetR-type" evidence="3">
    <location>
        <begin position="3"/>
        <end position="63"/>
    </location>
</feature>
<reference evidence="4" key="1">
    <citation type="submission" date="2021-01" db="EMBL/GenBank/DDBJ databases">
        <title>Genome public.</title>
        <authorList>
            <person name="Liu C."/>
            <person name="Sun Q."/>
        </authorList>
    </citation>
    <scope>NUCLEOTIDE SEQUENCE</scope>
    <source>
        <strain evidence="4">M6</strain>
    </source>
</reference>
<evidence type="ECO:0000313" key="5">
    <source>
        <dbReference type="Proteomes" id="UP000633365"/>
    </source>
</evidence>
<dbReference type="PANTHER" id="PTHR43479:SF7">
    <property type="entry name" value="TETR-FAMILY TRANSCRIPTIONAL REGULATOR"/>
    <property type="match status" value="1"/>
</dbReference>
<evidence type="ECO:0000313" key="4">
    <source>
        <dbReference type="EMBL" id="MBK6089947.1"/>
    </source>
</evidence>
<evidence type="ECO:0000259" key="3">
    <source>
        <dbReference type="PROSITE" id="PS50977"/>
    </source>
</evidence>
<dbReference type="AlphaFoldDB" id="A0A934WU16"/>
<dbReference type="PANTHER" id="PTHR43479">
    <property type="entry name" value="ACREF/ENVCD OPERON REPRESSOR-RELATED"/>
    <property type="match status" value="1"/>
</dbReference>
<sequence length="181" mass="21083">MSQLTQKAIHNSFTKLLDSKPIDRITIKDITDDCGISRNTFYYHYADLPALVEEMLMERAEELIKAYPSIDSLEECVNVGAQFVLQNKRAANHIYNSSHRYIYERCLMKVCRAVVAEYFEIAVPKGSFSAEERELLIEYYKCVSFGIIADWCDKGMRDDYSDSFKKLLDLRRKMLATDYIK</sequence>
<dbReference type="Gene3D" id="1.10.357.10">
    <property type="entry name" value="Tetracycline Repressor, domain 2"/>
    <property type="match status" value="1"/>
</dbReference>
<keyword evidence="5" id="KW-1185">Reference proteome</keyword>
<evidence type="ECO:0000256" key="2">
    <source>
        <dbReference type="PROSITE-ProRule" id="PRU00335"/>
    </source>
</evidence>
<evidence type="ECO:0000256" key="1">
    <source>
        <dbReference type="ARBA" id="ARBA00023125"/>
    </source>
</evidence>
<dbReference type="PROSITE" id="PS50977">
    <property type="entry name" value="HTH_TETR_2"/>
    <property type="match status" value="1"/>
</dbReference>